<dbReference type="Proteomes" id="UP000325081">
    <property type="component" value="Unassembled WGS sequence"/>
</dbReference>
<gene>
    <name evidence="2" type="ORF">STAS_15049</name>
</gene>
<dbReference type="AlphaFoldDB" id="A0A5A7Q059"/>
<feature type="compositionally biased region" description="Acidic residues" evidence="1">
    <location>
        <begin position="345"/>
        <end position="354"/>
    </location>
</feature>
<dbReference type="GO" id="GO:0010343">
    <property type="term" value="P:singlet oxygen-mediated programmed cell death"/>
    <property type="evidence" value="ECO:0007669"/>
    <property type="project" value="InterPro"/>
</dbReference>
<feature type="compositionally biased region" description="Low complexity" evidence="1">
    <location>
        <begin position="246"/>
        <end position="264"/>
    </location>
</feature>
<dbReference type="PANTHER" id="PTHR33917:SF2">
    <property type="entry name" value="PROTEIN EXECUTER 2, CHLOROPLASTIC"/>
    <property type="match status" value="1"/>
</dbReference>
<evidence type="ECO:0000313" key="3">
    <source>
        <dbReference type="Proteomes" id="UP000325081"/>
    </source>
</evidence>
<dbReference type="InterPro" id="IPR044680">
    <property type="entry name" value="EX1/2"/>
</dbReference>
<feature type="compositionally biased region" description="Basic and acidic residues" evidence="1">
    <location>
        <begin position="330"/>
        <end position="344"/>
    </location>
</feature>
<reference evidence="3" key="1">
    <citation type="journal article" date="2019" name="Curr. Biol.">
        <title>Genome Sequence of Striga asiatica Provides Insight into the Evolution of Plant Parasitism.</title>
        <authorList>
            <person name="Yoshida S."/>
            <person name="Kim S."/>
            <person name="Wafula E.K."/>
            <person name="Tanskanen J."/>
            <person name="Kim Y.M."/>
            <person name="Honaas L."/>
            <person name="Yang Z."/>
            <person name="Spallek T."/>
            <person name="Conn C.E."/>
            <person name="Ichihashi Y."/>
            <person name="Cheong K."/>
            <person name="Cui S."/>
            <person name="Der J.P."/>
            <person name="Gundlach H."/>
            <person name="Jiao Y."/>
            <person name="Hori C."/>
            <person name="Ishida J.K."/>
            <person name="Kasahara H."/>
            <person name="Kiba T."/>
            <person name="Kim M.S."/>
            <person name="Koo N."/>
            <person name="Laohavisit A."/>
            <person name="Lee Y.H."/>
            <person name="Lumba S."/>
            <person name="McCourt P."/>
            <person name="Mortimer J.C."/>
            <person name="Mutuku J.M."/>
            <person name="Nomura T."/>
            <person name="Sasaki-Sekimoto Y."/>
            <person name="Seto Y."/>
            <person name="Wang Y."/>
            <person name="Wakatake T."/>
            <person name="Sakakibara H."/>
            <person name="Demura T."/>
            <person name="Yamaguchi S."/>
            <person name="Yoneyama K."/>
            <person name="Manabe R.I."/>
            <person name="Nelson D.C."/>
            <person name="Schulman A.H."/>
            <person name="Timko M.P."/>
            <person name="dePamphilis C.W."/>
            <person name="Choi D."/>
            <person name="Shirasu K."/>
        </authorList>
    </citation>
    <scope>NUCLEOTIDE SEQUENCE [LARGE SCALE GENOMIC DNA]</scope>
    <source>
        <strain evidence="3">cv. UVA1</strain>
    </source>
</reference>
<comment type="caution">
    <text evidence="2">The sequence shown here is derived from an EMBL/GenBank/DDBJ whole genome shotgun (WGS) entry which is preliminary data.</text>
</comment>
<proteinExistence type="predicted"/>
<dbReference type="GO" id="GO:0042651">
    <property type="term" value="C:thylakoid membrane"/>
    <property type="evidence" value="ECO:0007669"/>
    <property type="project" value="TreeGrafter"/>
</dbReference>
<feature type="region of interest" description="Disordered" evidence="1">
    <location>
        <begin position="246"/>
        <end position="296"/>
    </location>
</feature>
<evidence type="ECO:0000256" key="1">
    <source>
        <dbReference type="SAM" id="MobiDB-lite"/>
    </source>
</evidence>
<dbReference type="PANTHER" id="PTHR33917">
    <property type="entry name" value="PROTEIN EXECUTER 1, CHLOROPLASTIC"/>
    <property type="match status" value="1"/>
</dbReference>
<evidence type="ECO:0000313" key="2">
    <source>
        <dbReference type="EMBL" id="GER38523.1"/>
    </source>
</evidence>
<accession>A0A5A7Q059</accession>
<sequence length="634" mass="70925">MAVANAWAPGNSAVPLRQFRRSSTATPETFSSLLRKKSPLNLPDRFHITRRRDFNTSSRCNCNLEDGADCGGDGVGSYSSSSPCSSSSPSEDWDWNRWTRHFSEVEQAENYASVLKFQLEDAIEMEDFGEASKLKTAIAEATSKDSIAEIMSELKSAIDEERYHDASRLCRNTGSGLIGWWVGYSKDLGDGRLVQITPGTGRFIGKCYSPRQLITASPGTPLFEIFVVQDNEGYKMQVAFLKSVKGNSANSSSSTDKSTKGSSVVEDKNSSVKIDVKPEENEVEKREVDSEESSEEGIKSVINFLNEKIPELKFKVTRIDITTEDTSDDDLKQFIENDNEKETSDEVNTEEDSDIDNRDRASAEENGDTIENASDLDVKLYIGGVLHNREDSLAKDEYVRVPADIENVERDSFVLHIREGYHDNNNNNNNNTEEDIVSKDKVAALVSQGLSELMPPEVANAFWNSDKVSPKLSKDIRELVKRAVSQAQKRNKLSEYTNFSRITTYNGDLDPFDGLYVGAFGPYGPEVIQLRRKYGNWNTHKDDMSSDVEFFEYVEAVKLTGYMNLPAGQVASYKGQGRIGKFGLRDSKWVEGELLQLDGRSLGPYINGANLGFLYTARKQQNVLVLFHRLKLPE</sequence>
<feature type="region of interest" description="Disordered" evidence="1">
    <location>
        <begin position="330"/>
        <end position="371"/>
    </location>
</feature>
<organism evidence="2 3">
    <name type="scientific">Striga asiatica</name>
    <name type="common">Asiatic witchweed</name>
    <name type="synonym">Buchnera asiatica</name>
    <dbReference type="NCBI Taxonomy" id="4170"/>
    <lineage>
        <taxon>Eukaryota</taxon>
        <taxon>Viridiplantae</taxon>
        <taxon>Streptophyta</taxon>
        <taxon>Embryophyta</taxon>
        <taxon>Tracheophyta</taxon>
        <taxon>Spermatophyta</taxon>
        <taxon>Magnoliopsida</taxon>
        <taxon>eudicotyledons</taxon>
        <taxon>Gunneridae</taxon>
        <taxon>Pentapetalae</taxon>
        <taxon>asterids</taxon>
        <taxon>lamiids</taxon>
        <taxon>Lamiales</taxon>
        <taxon>Orobanchaceae</taxon>
        <taxon>Buchnereae</taxon>
        <taxon>Striga</taxon>
    </lineage>
</organism>
<keyword evidence="3" id="KW-1185">Reference proteome</keyword>
<feature type="compositionally biased region" description="Basic and acidic residues" evidence="1">
    <location>
        <begin position="265"/>
        <end position="288"/>
    </location>
</feature>
<dbReference type="Pfam" id="PF12014">
    <property type="entry name" value="Cyclin_D1_bind"/>
    <property type="match status" value="1"/>
</dbReference>
<name>A0A5A7Q059_STRAF</name>
<protein>
    <submittedName>
        <fullName evidence="2">Uncharacterized protein</fullName>
    </submittedName>
</protein>
<dbReference type="EMBL" id="BKCP01005516">
    <property type="protein sequence ID" value="GER38523.1"/>
    <property type="molecule type" value="Genomic_DNA"/>
</dbReference>
<dbReference type="OrthoDB" id="722566at2759"/>